<dbReference type="Gene3D" id="3.40.50.150">
    <property type="entry name" value="Vaccinia Virus protein VP39"/>
    <property type="match status" value="1"/>
</dbReference>
<dbReference type="FunFam" id="3.40.50.150:FF:000145">
    <property type="entry name" value="Methyltransferase-like protein"/>
    <property type="match status" value="1"/>
</dbReference>
<dbReference type="Proteomes" id="UP000801492">
    <property type="component" value="Unassembled WGS sequence"/>
</dbReference>
<dbReference type="Pfam" id="PF08242">
    <property type="entry name" value="Methyltransf_12"/>
    <property type="match status" value="1"/>
</dbReference>
<evidence type="ECO:0000256" key="2">
    <source>
        <dbReference type="ARBA" id="ARBA00022603"/>
    </source>
</evidence>
<dbReference type="AlphaFoldDB" id="A0A8K0CIF1"/>
<evidence type="ECO:0000256" key="1">
    <source>
        <dbReference type="ARBA" id="ARBA00009725"/>
    </source>
</evidence>
<proteinExistence type="inferred from homology"/>
<dbReference type="GO" id="GO:0052735">
    <property type="term" value="F:tRNA (cytidine-3-)-methyltransferase activity"/>
    <property type="evidence" value="ECO:0007669"/>
    <property type="project" value="TreeGrafter"/>
</dbReference>
<evidence type="ECO:0000256" key="3">
    <source>
        <dbReference type="ARBA" id="ARBA00022679"/>
    </source>
</evidence>
<dbReference type="PANTHER" id="PTHR22809">
    <property type="entry name" value="METHYLTRANSFERASE-RELATED"/>
    <property type="match status" value="1"/>
</dbReference>
<comment type="caution">
    <text evidence="6">The sequence shown here is derived from an EMBL/GenBank/DDBJ whole genome shotgun (WGS) entry which is preliminary data.</text>
</comment>
<reference evidence="6" key="1">
    <citation type="submission" date="2019-08" db="EMBL/GenBank/DDBJ databases">
        <title>The genome of the North American firefly Photinus pyralis.</title>
        <authorList>
            <consortium name="Photinus pyralis genome working group"/>
            <person name="Fallon T.R."/>
            <person name="Sander Lower S.E."/>
            <person name="Weng J.-K."/>
        </authorList>
    </citation>
    <scope>NUCLEOTIDE SEQUENCE</scope>
    <source>
        <strain evidence="6">TRF0915ILg1</strain>
        <tissue evidence="6">Whole body</tissue>
    </source>
</reference>
<dbReference type="EMBL" id="VTPC01090157">
    <property type="protein sequence ID" value="KAF2884557.1"/>
    <property type="molecule type" value="Genomic_DNA"/>
</dbReference>
<name>A0A8K0CIF1_IGNLU</name>
<dbReference type="OrthoDB" id="417697at2759"/>
<dbReference type="EC" id="2.1.1.-" evidence="4"/>
<dbReference type="CDD" id="cd02440">
    <property type="entry name" value="AdoMet_MTases"/>
    <property type="match status" value="1"/>
</dbReference>
<keyword evidence="2 4" id="KW-0489">Methyltransferase</keyword>
<evidence type="ECO:0000313" key="7">
    <source>
        <dbReference type="Proteomes" id="UP000801492"/>
    </source>
</evidence>
<dbReference type="InterPro" id="IPR029063">
    <property type="entry name" value="SAM-dependent_MTases_sf"/>
</dbReference>
<dbReference type="GO" id="GO:0032259">
    <property type="term" value="P:methylation"/>
    <property type="evidence" value="ECO:0007669"/>
    <property type="project" value="UniProtKB-KW"/>
</dbReference>
<dbReference type="InterPro" id="IPR013217">
    <property type="entry name" value="Methyltransf_12"/>
</dbReference>
<gene>
    <name evidence="6" type="ORF">ILUMI_21622</name>
</gene>
<comment type="function">
    <text evidence="4">S-adenosyl-L-methionine-dependent methyltransferase.</text>
</comment>
<dbReference type="InterPro" id="IPR026113">
    <property type="entry name" value="METTL2/6/8-like"/>
</dbReference>
<organism evidence="6 7">
    <name type="scientific">Ignelater luminosus</name>
    <name type="common">Cucubano</name>
    <name type="synonym">Pyrophorus luminosus</name>
    <dbReference type="NCBI Taxonomy" id="2038154"/>
    <lineage>
        <taxon>Eukaryota</taxon>
        <taxon>Metazoa</taxon>
        <taxon>Ecdysozoa</taxon>
        <taxon>Arthropoda</taxon>
        <taxon>Hexapoda</taxon>
        <taxon>Insecta</taxon>
        <taxon>Pterygota</taxon>
        <taxon>Neoptera</taxon>
        <taxon>Endopterygota</taxon>
        <taxon>Coleoptera</taxon>
        <taxon>Polyphaga</taxon>
        <taxon>Elateriformia</taxon>
        <taxon>Elateroidea</taxon>
        <taxon>Elateridae</taxon>
        <taxon>Agrypninae</taxon>
        <taxon>Pyrophorini</taxon>
        <taxon>Ignelater</taxon>
    </lineage>
</organism>
<sequence>MKRMFSSTMHGMKTIILCYSLTSRRFCHTRFRKKPKHGSRYLIDDKRTFEFNAWDDVQWNEEQEAEAQKKVATNSEVKLSNEEIQKYETDANKYWDSFYGIHTNRFFKDRHWLFTEFPELNFDASSNEKENVQCMKRTIFEVGCGVGNTIFPILQYSKNCNVFVYGCDFSQQAVDILRENSDYDSEKCHAFVLDVTLDDWNVPFDENSLDIVVLIFVLSAIKPEKFKHVIQKLYTYIKPGGLILFRDYGRYDLAQLRFKAGQCLGENFYVRGDGTRVYFFTKEEVKELFESAGFVEEEIHVDRRLQVNRGRMLKMYRVWIQSKYRKPSS</sequence>
<accession>A0A8K0CIF1</accession>
<keyword evidence="3 4" id="KW-0808">Transferase</keyword>
<keyword evidence="7" id="KW-1185">Reference proteome</keyword>
<evidence type="ECO:0000259" key="5">
    <source>
        <dbReference type="Pfam" id="PF08242"/>
    </source>
</evidence>
<dbReference type="PIRSF" id="PIRSF037755">
    <property type="entry name" value="Mettl2_prd"/>
    <property type="match status" value="1"/>
</dbReference>
<protein>
    <recommendedName>
        <fullName evidence="4">tRNA N(3)-methylcytidine methyltransferase</fullName>
        <ecNumber evidence="4">2.1.1.-</ecNumber>
    </recommendedName>
</protein>
<dbReference type="PANTHER" id="PTHR22809:SF11">
    <property type="entry name" value="TRNA N(3)-METHYLCYTIDINE METHYLTRANSFERASE METTL2"/>
    <property type="match status" value="1"/>
</dbReference>
<feature type="domain" description="Methyltransferase type 12" evidence="5">
    <location>
        <begin position="141"/>
        <end position="243"/>
    </location>
</feature>
<evidence type="ECO:0000313" key="6">
    <source>
        <dbReference type="EMBL" id="KAF2884557.1"/>
    </source>
</evidence>
<evidence type="ECO:0000256" key="4">
    <source>
        <dbReference type="PIRNR" id="PIRNR037755"/>
    </source>
</evidence>
<dbReference type="SUPFAM" id="SSF53335">
    <property type="entry name" value="S-adenosyl-L-methionine-dependent methyltransferases"/>
    <property type="match status" value="1"/>
</dbReference>
<comment type="similarity">
    <text evidence="1 4">Belongs to the methyltransferase superfamily. METL family.</text>
</comment>